<keyword evidence="6" id="KW-0862">Zinc</keyword>
<evidence type="ECO:0000256" key="5">
    <source>
        <dbReference type="ARBA" id="ARBA00022753"/>
    </source>
</evidence>
<dbReference type="InterPro" id="IPR027469">
    <property type="entry name" value="Cation_efflux_TMD_sf"/>
</dbReference>
<accession>A0ABQ5Q3R8</accession>
<feature type="domain" description="Cation efflux protein transmembrane" evidence="12">
    <location>
        <begin position="74"/>
        <end position="195"/>
    </location>
</feature>
<proteinExistence type="inferred from homology"/>
<dbReference type="SUPFAM" id="SSF161111">
    <property type="entry name" value="Cation efflux protein transmembrane domain-like"/>
    <property type="match status" value="1"/>
</dbReference>
<feature type="transmembrane region" description="Helical" evidence="11">
    <location>
        <begin position="137"/>
        <end position="161"/>
    </location>
</feature>
<evidence type="ECO:0000313" key="14">
    <source>
        <dbReference type="Proteomes" id="UP001165089"/>
    </source>
</evidence>
<evidence type="ECO:0000256" key="4">
    <source>
        <dbReference type="ARBA" id="ARBA00022692"/>
    </source>
</evidence>
<dbReference type="EMBL" id="BSDD01000001">
    <property type="protein sequence ID" value="GLH69385.1"/>
    <property type="molecule type" value="Genomic_DNA"/>
</dbReference>
<evidence type="ECO:0000256" key="7">
    <source>
        <dbReference type="ARBA" id="ARBA00022989"/>
    </source>
</evidence>
<keyword evidence="8" id="KW-0770">Synapse</keyword>
<keyword evidence="4 11" id="KW-0812">Transmembrane</keyword>
<dbReference type="InterPro" id="IPR026765">
    <property type="entry name" value="Tmem163"/>
</dbReference>
<dbReference type="PANTHER" id="PTHR31937">
    <property type="entry name" value="TRANSMEMBRANE PROTEIN 163"/>
    <property type="match status" value="1"/>
</dbReference>
<dbReference type="RefSeq" id="WP_285723382.1">
    <property type="nucleotide sequence ID" value="NZ_BSDD01000001.1"/>
</dbReference>
<dbReference type="InterPro" id="IPR058533">
    <property type="entry name" value="Cation_efflux_TM"/>
</dbReference>
<reference evidence="13 14" key="1">
    <citation type="journal article" date="2023" name="Antonie Van Leeuwenhoek">
        <title>Mesoterricola silvestris gen. nov., sp. nov., Mesoterricola sediminis sp. nov., Geothrix oryzae sp. nov., Geothrix edaphica sp. nov., Geothrix rubra sp. nov., and Geothrix limicola sp. nov., six novel members of Acidobacteriota isolated from soils.</title>
        <authorList>
            <person name="Itoh H."/>
            <person name="Sugisawa Y."/>
            <person name="Mise K."/>
            <person name="Xu Z."/>
            <person name="Kuniyasu M."/>
            <person name="Ushijima N."/>
            <person name="Kawano K."/>
            <person name="Kobayashi E."/>
            <person name="Shiratori Y."/>
            <person name="Masuda Y."/>
            <person name="Senoo K."/>
        </authorList>
    </citation>
    <scope>NUCLEOTIDE SEQUENCE [LARGE SCALE GENOMIC DNA]</scope>
    <source>
        <strain evidence="13 14">Red803</strain>
    </source>
</reference>
<comment type="caution">
    <text evidence="13">The sequence shown here is derived from an EMBL/GenBank/DDBJ whole genome shotgun (WGS) entry which is preliminary data.</text>
</comment>
<comment type="subcellular location">
    <subcellularLocation>
        <location evidence="2">Cytoplasmic vesicle</location>
        <location evidence="2">Secretory vesicle</location>
        <location evidence="2">Synaptic vesicle membrane</location>
        <topology evidence="2">Multi-pass membrane protein</topology>
    </subcellularLocation>
    <subcellularLocation>
        <location evidence="1">Early endosome membrane</location>
    </subcellularLocation>
</comment>
<evidence type="ECO:0000259" key="12">
    <source>
        <dbReference type="Pfam" id="PF01545"/>
    </source>
</evidence>
<evidence type="ECO:0000256" key="8">
    <source>
        <dbReference type="ARBA" id="ARBA00023018"/>
    </source>
</evidence>
<evidence type="ECO:0000256" key="9">
    <source>
        <dbReference type="ARBA" id="ARBA00023136"/>
    </source>
</evidence>
<protein>
    <submittedName>
        <fullName evidence="13">Membrane protein</fullName>
    </submittedName>
</protein>
<dbReference type="Proteomes" id="UP001165089">
    <property type="component" value="Unassembled WGS sequence"/>
</dbReference>
<keyword evidence="10" id="KW-0968">Cytoplasmic vesicle</keyword>
<evidence type="ECO:0000256" key="6">
    <source>
        <dbReference type="ARBA" id="ARBA00022833"/>
    </source>
</evidence>
<evidence type="ECO:0000256" key="10">
    <source>
        <dbReference type="ARBA" id="ARBA00023329"/>
    </source>
</evidence>
<sequence>MTGTDWRRRALWLSGLTIAYNLVEGLVSMHFGWADDSVALFGFGADSFIEVASACLVLWKLLDHGNLARERKATSAIGWLFLGLGAGVAGGALLQLAGRRHPPTTVPGLVISALSLAFMVFLWRAKLRAAKGLDSAALAADAACSRACIQLSAVLFAGSLVFLAAPALWWADAAAALALALLIAREGLGMVRAARSACFTGGCGCGH</sequence>
<feature type="transmembrane region" description="Helical" evidence="11">
    <location>
        <begin position="39"/>
        <end position="62"/>
    </location>
</feature>
<evidence type="ECO:0000256" key="11">
    <source>
        <dbReference type="SAM" id="Phobius"/>
    </source>
</evidence>
<organism evidence="13 14">
    <name type="scientific">Geothrix rubra</name>
    <dbReference type="NCBI Taxonomy" id="2927977"/>
    <lineage>
        <taxon>Bacteria</taxon>
        <taxon>Pseudomonadati</taxon>
        <taxon>Acidobacteriota</taxon>
        <taxon>Holophagae</taxon>
        <taxon>Holophagales</taxon>
        <taxon>Holophagaceae</taxon>
        <taxon>Geothrix</taxon>
    </lineage>
</organism>
<keyword evidence="5" id="KW-0967">Endosome</keyword>
<keyword evidence="9 11" id="KW-0472">Membrane</keyword>
<dbReference type="PANTHER" id="PTHR31937:SF2">
    <property type="entry name" value="TRANSMEMBRANE PROTEIN 163"/>
    <property type="match status" value="1"/>
</dbReference>
<feature type="transmembrane region" description="Helical" evidence="11">
    <location>
        <begin position="12"/>
        <end position="33"/>
    </location>
</feature>
<keyword evidence="14" id="KW-1185">Reference proteome</keyword>
<dbReference type="Gene3D" id="1.20.1510.10">
    <property type="entry name" value="Cation efflux protein transmembrane domain"/>
    <property type="match status" value="1"/>
</dbReference>
<gene>
    <name evidence="13" type="ORF">GETHPA_09180</name>
</gene>
<comment type="similarity">
    <text evidence="3">Belongs to the TMEM163 family.</text>
</comment>
<keyword evidence="7 11" id="KW-1133">Transmembrane helix</keyword>
<feature type="transmembrane region" description="Helical" evidence="11">
    <location>
        <begin position="74"/>
        <end position="94"/>
    </location>
</feature>
<dbReference type="Pfam" id="PF01545">
    <property type="entry name" value="Cation_efflux"/>
    <property type="match status" value="1"/>
</dbReference>
<feature type="transmembrane region" description="Helical" evidence="11">
    <location>
        <begin position="106"/>
        <end position="125"/>
    </location>
</feature>
<evidence type="ECO:0000256" key="3">
    <source>
        <dbReference type="ARBA" id="ARBA00008731"/>
    </source>
</evidence>
<evidence type="ECO:0000256" key="2">
    <source>
        <dbReference type="ARBA" id="ARBA00004644"/>
    </source>
</evidence>
<evidence type="ECO:0000313" key="13">
    <source>
        <dbReference type="EMBL" id="GLH69385.1"/>
    </source>
</evidence>
<name>A0ABQ5Q3R8_9BACT</name>
<evidence type="ECO:0000256" key="1">
    <source>
        <dbReference type="ARBA" id="ARBA00004146"/>
    </source>
</evidence>